<sequence length="505" mass="58644">MRASFSIGIVGLIYSVYYIGLSHYVIAQGYWHLEAYFISDKLQLLFTNDEKTLELFFFIYPLIAQVLAMPASILGTLNAPVITSGISMAFLASYLVVKTFNLHLRFASVLISIYFLCSPLVVYLSTSGSSLYLYFILYFLFFHLIFRYLRQFTIYNFVLLGLCLGLFVFLDYSFLWIMLFMMPLILLISLFNYSGIDKTYIGVFSQISQEYTSAKELLARSFSTFLVIIFIPLTSLIFYLFFNYWFTGNLMFFDQSDTHQWNQSRIFTSDFMDNSMGYLLRMGLCLSPLFLAASFLGRKRLLFQMTLLLVPIWLIYLKNSNPGEPLFLPVLIIITASGMAAMVHLFQTQLLPLFKKSKALHMVTTLVFLITILGEFYYFKNTEHSQEARLFSFSESDDVQRISAHEDMANYISSEIKEDEVILADNKIFYPTMALTRKSTEYIDQFSKDYENALQAPKLYADFILLSNADIGYYRNDQMKPLIEKNKLVLYPVYTNSEFRLLKLK</sequence>
<dbReference type="AlphaFoldDB" id="A0A6B3RAC6"/>
<feature type="transmembrane region" description="Helical" evidence="1">
    <location>
        <begin position="131"/>
        <end position="149"/>
    </location>
</feature>
<proteinExistence type="predicted"/>
<accession>A0A6B3RAC6</accession>
<dbReference type="RefSeq" id="WP_164005246.1">
    <property type="nucleotide sequence ID" value="NZ_JAAIKD010000005.1"/>
</dbReference>
<feature type="transmembrane region" description="Helical" evidence="1">
    <location>
        <begin position="79"/>
        <end position="97"/>
    </location>
</feature>
<reference evidence="2 3" key="1">
    <citation type="submission" date="2020-02" db="EMBL/GenBank/DDBJ databases">
        <title>Flavobacteriaceae Psychroflexus bacterium YR1-1, complete genome.</title>
        <authorList>
            <person name="Li Y."/>
            <person name="Wu S."/>
        </authorList>
    </citation>
    <scope>NUCLEOTIDE SEQUENCE [LARGE SCALE GENOMIC DNA]</scope>
    <source>
        <strain evidence="2 3">YR1-1</strain>
    </source>
</reference>
<feature type="transmembrane region" description="Helical" evidence="1">
    <location>
        <begin position="104"/>
        <end position="125"/>
    </location>
</feature>
<evidence type="ECO:0000313" key="2">
    <source>
        <dbReference type="EMBL" id="NEV94531.1"/>
    </source>
</evidence>
<dbReference type="Proteomes" id="UP000478505">
    <property type="component" value="Unassembled WGS sequence"/>
</dbReference>
<name>A0A6B3RAC6_9FLAO</name>
<feature type="transmembrane region" description="Helical" evidence="1">
    <location>
        <begin position="176"/>
        <end position="196"/>
    </location>
</feature>
<evidence type="ECO:0008006" key="4">
    <source>
        <dbReference type="Google" id="ProtNLM"/>
    </source>
</evidence>
<feature type="transmembrane region" description="Helical" evidence="1">
    <location>
        <begin position="359"/>
        <end position="379"/>
    </location>
</feature>
<evidence type="ECO:0000313" key="3">
    <source>
        <dbReference type="Proteomes" id="UP000478505"/>
    </source>
</evidence>
<keyword evidence="3" id="KW-1185">Reference proteome</keyword>
<dbReference type="EMBL" id="JAAIKD010000005">
    <property type="protein sequence ID" value="NEV94531.1"/>
    <property type="molecule type" value="Genomic_DNA"/>
</dbReference>
<protein>
    <recommendedName>
        <fullName evidence="4">Glycosyltransferase RgtA/B/C/D-like domain-containing protein</fullName>
    </recommendedName>
</protein>
<gene>
    <name evidence="2" type="ORF">G3567_10295</name>
</gene>
<keyword evidence="1" id="KW-0812">Transmembrane</keyword>
<feature type="transmembrane region" description="Helical" evidence="1">
    <location>
        <begin position="278"/>
        <end position="296"/>
    </location>
</feature>
<evidence type="ECO:0000256" key="1">
    <source>
        <dbReference type="SAM" id="Phobius"/>
    </source>
</evidence>
<comment type="caution">
    <text evidence="2">The sequence shown here is derived from an EMBL/GenBank/DDBJ whole genome shotgun (WGS) entry which is preliminary data.</text>
</comment>
<feature type="transmembrane region" description="Helical" evidence="1">
    <location>
        <begin position="154"/>
        <end position="170"/>
    </location>
</feature>
<feature type="transmembrane region" description="Helical" evidence="1">
    <location>
        <begin position="326"/>
        <end position="347"/>
    </location>
</feature>
<feature type="transmembrane region" description="Helical" evidence="1">
    <location>
        <begin position="6"/>
        <end position="31"/>
    </location>
</feature>
<organism evidence="2 3">
    <name type="scientific">Psychroflexus aurantiacus</name>
    <dbReference type="NCBI Taxonomy" id="2709310"/>
    <lineage>
        <taxon>Bacteria</taxon>
        <taxon>Pseudomonadati</taxon>
        <taxon>Bacteroidota</taxon>
        <taxon>Flavobacteriia</taxon>
        <taxon>Flavobacteriales</taxon>
        <taxon>Flavobacteriaceae</taxon>
        <taxon>Psychroflexus</taxon>
    </lineage>
</organism>
<keyword evidence="1" id="KW-0472">Membrane</keyword>
<keyword evidence="1" id="KW-1133">Transmembrane helix</keyword>
<feature type="transmembrane region" description="Helical" evidence="1">
    <location>
        <begin position="217"/>
        <end position="242"/>
    </location>
</feature>